<dbReference type="Proteomes" id="UP000697107">
    <property type="component" value="Unassembled WGS sequence"/>
</dbReference>
<dbReference type="EMBL" id="RCMG01000028">
    <property type="protein sequence ID" value="KAG2867232.1"/>
    <property type="molecule type" value="Genomic_DNA"/>
</dbReference>
<dbReference type="OrthoDB" id="124478at2759"/>
<comment type="caution">
    <text evidence="7">The sequence shown here is derived from an EMBL/GenBank/DDBJ whole genome shotgun (WGS) entry which is preliminary data.</text>
</comment>
<dbReference type="EMBL" id="RCMK01000030">
    <property type="protein sequence ID" value="KAG2953024.1"/>
    <property type="molecule type" value="Genomic_DNA"/>
</dbReference>
<feature type="region of interest" description="Disordered" evidence="1">
    <location>
        <begin position="37"/>
        <end position="85"/>
    </location>
</feature>
<reference evidence="2" key="2">
    <citation type="submission" date="2018-10" db="EMBL/GenBank/DDBJ databases">
        <title>Effector identification in a new, highly contiguous assembly of the strawberry crown rot pathogen Phytophthora cactorum.</title>
        <authorList>
            <person name="Armitage A.D."/>
            <person name="Nellist C.F."/>
            <person name="Bates H."/>
            <person name="Vickerstaff R.J."/>
            <person name="Harrison R.J."/>
        </authorList>
    </citation>
    <scope>NUCLEOTIDE SEQUENCE</scope>
    <source>
        <strain evidence="2">15-7</strain>
        <strain evidence="3">4032</strain>
        <strain evidence="4">4040</strain>
        <strain evidence="5">P415</strain>
        <strain evidence="6">P421</strain>
    </source>
</reference>
<dbReference type="Proteomes" id="UP000774804">
    <property type="component" value="Unassembled WGS sequence"/>
</dbReference>
<dbReference type="Proteomes" id="UP000251314">
    <property type="component" value="Unassembled WGS sequence"/>
</dbReference>
<dbReference type="EMBL" id="RCMV01000750">
    <property type="protein sequence ID" value="KAG3213279.1"/>
    <property type="molecule type" value="Genomic_DNA"/>
</dbReference>
<evidence type="ECO:0000313" key="5">
    <source>
        <dbReference type="EMBL" id="KAG2993068.1"/>
    </source>
</evidence>
<gene>
    <name evidence="7" type="ORF">PC110_g5543</name>
    <name evidence="2" type="ORF">PC113_g2177</name>
    <name evidence="3" type="ORF">PC115_g6720</name>
    <name evidence="4" type="ORF">PC117_g2371</name>
    <name evidence="5" type="ORF">PC118_g4223</name>
    <name evidence="6" type="ORF">PC129_g15785</name>
</gene>
<dbReference type="Proteomes" id="UP000760860">
    <property type="component" value="Unassembled WGS sequence"/>
</dbReference>
<dbReference type="EMBL" id="RCMI01000152">
    <property type="protein sequence ID" value="KAG2929919.1"/>
    <property type="molecule type" value="Genomic_DNA"/>
</dbReference>
<evidence type="ECO:0000313" key="6">
    <source>
        <dbReference type="EMBL" id="KAG3213279.1"/>
    </source>
</evidence>
<organism evidence="7 8">
    <name type="scientific">Phytophthora cactorum</name>
    <dbReference type="NCBI Taxonomy" id="29920"/>
    <lineage>
        <taxon>Eukaryota</taxon>
        <taxon>Sar</taxon>
        <taxon>Stramenopiles</taxon>
        <taxon>Oomycota</taxon>
        <taxon>Peronosporomycetes</taxon>
        <taxon>Peronosporales</taxon>
        <taxon>Peronosporaceae</taxon>
        <taxon>Phytophthora</taxon>
    </lineage>
</organism>
<sequence length="116" mass="12415">MSSAYAQRQSNITHGLRRKKQRPPLIQLPIAPALASFTVPSGSEDEYGEEVAYQSDDYLESVCSGEEEASSLGDGDGPDDAGSVDNVAQEIDEYADTYDFSLSSGTATRTTARGMI</sequence>
<evidence type="ECO:0000313" key="4">
    <source>
        <dbReference type="EMBL" id="KAG2953024.1"/>
    </source>
</evidence>
<evidence type="ECO:0000313" key="8">
    <source>
        <dbReference type="Proteomes" id="UP000251314"/>
    </source>
</evidence>
<dbReference type="EMBL" id="MJFZ01000094">
    <property type="protein sequence ID" value="RAW38180.1"/>
    <property type="molecule type" value="Genomic_DNA"/>
</dbReference>
<reference evidence="7 8" key="1">
    <citation type="submission" date="2018-01" db="EMBL/GenBank/DDBJ databases">
        <title>Draft genome of the strawberry crown rot pathogen Phytophthora cactorum.</title>
        <authorList>
            <person name="Armitage A.D."/>
            <person name="Lysoe E."/>
            <person name="Nellist C.F."/>
            <person name="Harrison R.J."/>
            <person name="Brurberg M.B."/>
        </authorList>
    </citation>
    <scope>NUCLEOTIDE SEQUENCE [LARGE SCALE GENOMIC DNA]</scope>
    <source>
        <strain evidence="7 8">10300</strain>
    </source>
</reference>
<keyword evidence="8" id="KW-1185">Reference proteome</keyword>
<dbReference type="Proteomes" id="UP000735874">
    <property type="component" value="Unassembled WGS sequence"/>
</dbReference>
<protein>
    <submittedName>
        <fullName evidence="7">Uncharacterized protein</fullName>
    </submittedName>
</protein>
<dbReference type="VEuPathDB" id="FungiDB:PC110_g5543"/>
<evidence type="ECO:0000256" key="1">
    <source>
        <dbReference type="SAM" id="MobiDB-lite"/>
    </source>
</evidence>
<dbReference type="EMBL" id="RCML01000077">
    <property type="protein sequence ID" value="KAG2993068.1"/>
    <property type="molecule type" value="Genomic_DNA"/>
</dbReference>
<proteinExistence type="predicted"/>
<accession>A0A329SN92</accession>
<evidence type="ECO:0000313" key="2">
    <source>
        <dbReference type="EMBL" id="KAG2867232.1"/>
    </source>
</evidence>
<name>A0A329SN92_9STRA</name>
<feature type="region of interest" description="Disordered" evidence="1">
    <location>
        <begin position="1"/>
        <end position="25"/>
    </location>
</feature>
<dbReference type="Proteomes" id="UP000736787">
    <property type="component" value="Unassembled WGS sequence"/>
</dbReference>
<evidence type="ECO:0000313" key="3">
    <source>
        <dbReference type="EMBL" id="KAG2929919.1"/>
    </source>
</evidence>
<evidence type="ECO:0000313" key="7">
    <source>
        <dbReference type="EMBL" id="RAW38180.1"/>
    </source>
</evidence>
<feature type="compositionally biased region" description="Polar residues" evidence="1">
    <location>
        <begin position="1"/>
        <end position="13"/>
    </location>
</feature>
<dbReference type="AlphaFoldDB" id="A0A329SN92"/>